<proteinExistence type="predicted"/>
<evidence type="ECO:0000313" key="2">
    <source>
        <dbReference type="Proteomes" id="UP000324222"/>
    </source>
</evidence>
<accession>A0A5B7DHM9</accession>
<gene>
    <name evidence="1" type="ORF">E2C01_013572</name>
</gene>
<comment type="caution">
    <text evidence="1">The sequence shown here is derived from an EMBL/GenBank/DDBJ whole genome shotgun (WGS) entry which is preliminary data.</text>
</comment>
<dbReference type="Proteomes" id="UP000324222">
    <property type="component" value="Unassembled WGS sequence"/>
</dbReference>
<organism evidence="1 2">
    <name type="scientific">Portunus trituberculatus</name>
    <name type="common">Swimming crab</name>
    <name type="synonym">Neptunus trituberculatus</name>
    <dbReference type="NCBI Taxonomy" id="210409"/>
    <lineage>
        <taxon>Eukaryota</taxon>
        <taxon>Metazoa</taxon>
        <taxon>Ecdysozoa</taxon>
        <taxon>Arthropoda</taxon>
        <taxon>Crustacea</taxon>
        <taxon>Multicrustacea</taxon>
        <taxon>Malacostraca</taxon>
        <taxon>Eumalacostraca</taxon>
        <taxon>Eucarida</taxon>
        <taxon>Decapoda</taxon>
        <taxon>Pleocyemata</taxon>
        <taxon>Brachyura</taxon>
        <taxon>Eubrachyura</taxon>
        <taxon>Portunoidea</taxon>
        <taxon>Portunidae</taxon>
        <taxon>Portuninae</taxon>
        <taxon>Portunus</taxon>
    </lineage>
</organism>
<protein>
    <submittedName>
        <fullName evidence="1">Uncharacterized protein</fullName>
    </submittedName>
</protein>
<reference evidence="1 2" key="1">
    <citation type="submission" date="2019-05" db="EMBL/GenBank/DDBJ databases">
        <title>Another draft genome of Portunus trituberculatus and its Hox gene families provides insights of decapod evolution.</title>
        <authorList>
            <person name="Jeong J.-H."/>
            <person name="Song I."/>
            <person name="Kim S."/>
            <person name="Choi T."/>
            <person name="Kim D."/>
            <person name="Ryu S."/>
            <person name="Kim W."/>
        </authorList>
    </citation>
    <scope>NUCLEOTIDE SEQUENCE [LARGE SCALE GENOMIC DNA]</scope>
    <source>
        <tissue evidence="1">Muscle</tissue>
    </source>
</reference>
<dbReference type="EMBL" id="VSRR010000891">
    <property type="protein sequence ID" value="MPC20619.1"/>
    <property type="molecule type" value="Genomic_DNA"/>
</dbReference>
<dbReference type="AlphaFoldDB" id="A0A5B7DHM9"/>
<sequence>MDLSARFTPLRPIIVLSTKRRRRRFLWQRPRRVNRRVGAPFGGLVTFVIDTHSKCPFYLVTSACLVMVLIPDSGY</sequence>
<keyword evidence="2" id="KW-1185">Reference proteome</keyword>
<evidence type="ECO:0000313" key="1">
    <source>
        <dbReference type="EMBL" id="MPC20619.1"/>
    </source>
</evidence>
<name>A0A5B7DHM9_PORTR</name>